<dbReference type="CTD" id="20317656"/>
<evidence type="ECO:0000313" key="1">
    <source>
        <dbReference type="EMBL" id="KER29987.1"/>
    </source>
</evidence>
<dbReference type="AlphaFoldDB" id="A0A074ZVS2"/>
<accession>A0A074ZVS2</accession>
<evidence type="ECO:0000313" key="2">
    <source>
        <dbReference type="Proteomes" id="UP000054324"/>
    </source>
</evidence>
<dbReference type="GeneID" id="20317656"/>
<dbReference type="EMBL" id="KL596668">
    <property type="protein sequence ID" value="KER29987.1"/>
    <property type="molecule type" value="Genomic_DNA"/>
</dbReference>
<dbReference type="KEGG" id="ovi:T265_03469"/>
<protein>
    <submittedName>
        <fullName evidence="1">Uncharacterized protein</fullName>
    </submittedName>
</protein>
<keyword evidence="2" id="KW-1185">Reference proteome</keyword>
<dbReference type="Proteomes" id="UP000054324">
    <property type="component" value="Unassembled WGS sequence"/>
</dbReference>
<proteinExistence type="predicted"/>
<organism evidence="1 2">
    <name type="scientific">Opisthorchis viverrini</name>
    <name type="common">Southeast Asian liver fluke</name>
    <dbReference type="NCBI Taxonomy" id="6198"/>
    <lineage>
        <taxon>Eukaryota</taxon>
        <taxon>Metazoa</taxon>
        <taxon>Spiralia</taxon>
        <taxon>Lophotrochozoa</taxon>
        <taxon>Platyhelminthes</taxon>
        <taxon>Trematoda</taxon>
        <taxon>Digenea</taxon>
        <taxon>Opisthorchiida</taxon>
        <taxon>Opisthorchiata</taxon>
        <taxon>Opisthorchiidae</taxon>
        <taxon>Opisthorchis</taxon>
    </lineage>
</organism>
<dbReference type="RefSeq" id="XP_009166233.1">
    <property type="nucleotide sequence ID" value="XM_009167969.1"/>
</dbReference>
<sequence length="65" mass="7243">MTNSLSIKALHEHGRHTRVQITLQKAPSFIKRSRADRQTPVTVRNGCFNLPVVLAVNHQLIANSA</sequence>
<name>A0A074ZVS2_OPIVI</name>
<gene>
    <name evidence="1" type="ORF">T265_03469</name>
</gene>
<reference evidence="1 2" key="1">
    <citation type="submission" date="2013-11" db="EMBL/GenBank/DDBJ databases">
        <title>Opisthorchis viverrini - life in the bile duct.</title>
        <authorList>
            <person name="Young N.D."/>
            <person name="Nagarajan N."/>
            <person name="Lin S.J."/>
            <person name="Korhonen P.K."/>
            <person name="Jex A.R."/>
            <person name="Hall R.S."/>
            <person name="Safavi-Hemami H."/>
            <person name="Kaewkong W."/>
            <person name="Bertrand D."/>
            <person name="Gao S."/>
            <person name="Seet Q."/>
            <person name="Wongkham S."/>
            <person name="Teh B.T."/>
            <person name="Wongkham C."/>
            <person name="Intapan P.M."/>
            <person name="Maleewong W."/>
            <person name="Yang X."/>
            <person name="Hu M."/>
            <person name="Wang Z."/>
            <person name="Hofmann A."/>
            <person name="Sternberg P.W."/>
            <person name="Tan P."/>
            <person name="Wang J."/>
            <person name="Gasser R.B."/>
        </authorList>
    </citation>
    <scope>NUCLEOTIDE SEQUENCE [LARGE SCALE GENOMIC DNA]</scope>
</reference>